<keyword evidence="1" id="KW-0732">Signal</keyword>
<accession>R7U4B6</accession>
<feature type="chain" id="PRO_5008787632" description="Ig-like domain-containing protein" evidence="1">
    <location>
        <begin position="24"/>
        <end position="252"/>
    </location>
</feature>
<reference evidence="4" key="1">
    <citation type="submission" date="2012-12" db="EMBL/GenBank/DDBJ databases">
        <authorList>
            <person name="Hellsten U."/>
            <person name="Grimwood J."/>
            <person name="Chapman J.A."/>
            <person name="Shapiro H."/>
            <person name="Aerts A."/>
            <person name="Otillar R.P."/>
            <person name="Terry A.Y."/>
            <person name="Boore J.L."/>
            <person name="Simakov O."/>
            <person name="Marletaz F."/>
            <person name="Cho S.-J."/>
            <person name="Edsinger-Gonzales E."/>
            <person name="Havlak P."/>
            <person name="Kuo D.-H."/>
            <person name="Larsson T."/>
            <person name="Lv J."/>
            <person name="Arendt D."/>
            <person name="Savage R."/>
            <person name="Osoegawa K."/>
            <person name="de Jong P."/>
            <person name="Lindberg D.R."/>
            <person name="Seaver E.C."/>
            <person name="Weisblat D.A."/>
            <person name="Putnam N.H."/>
            <person name="Grigoriev I.V."/>
            <person name="Rokhsar D.S."/>
        </authorList>
    </citation>
    <scope>NUCLEOTIDE SEQUENCE</scope>
    <source>
        <strain evidence="4">I ESC-2004</strain>
    </source>
</reference>
<reference evidence="2 4" key="2">
    <citation type="journal article" date="2013" name="Nature">
        <title>Insights into bilaterian evolution from three spiralian genomes.</title>
        <authorList>
            <person name="Simakov O."/>
            <person name="Marletaz F."/>
            <person name="Cho S.J."/>
            <person name="Edsinger-Gonzales E."/>
            <person name="Havlak P."/>
            <person name="Hellsten U."/>
            <person name="Kuo D.H."/>
            <person name="Larsson T."/>
            <person name="Lv J."/>
            <person name="Arendt D."/>
            <person name="Savage R."/>
            <person name="Osoegawa K."/>
            <person name="de Jong P."/>
            <person name="Grimwood J."/>
            <person name="Chapman J.A."/>
            <person name="Shapiro H."/>
            <person name="Aerts A."/>
            <person name="Otillar R.P."/>
            <person name="Terry A.Y."/>
            <person name="Boore J.L."/>
            <person name="Grigoriev I.V."/>
            <person name="Lindberg D.R."/>
            <person name="Seaver E.C."/>
            <person name="Weisblat D.A."/>
            <person name="Putnam N.H."/>
            <person name="Rokhsar D.S."/>
        </authorList>
    </citation>
    <scope>NUCLEOTIDE SEQUENCE</scope>
    <source>
        <strain evidence="2 4">I ESC-2004</strain>
    </source>
</reference>
<evidence type="ECO:0000313" key="2">
    <source>
        <dbReference type="EMBL" id="ELT98015.1"/>
    </source>
</evidence>
<reference evidence="3" key="3">
    <citation type="submission" date="2015-06" db="UniProtKB">
        <authorList>
            <consortium name="EnsemblMetazoa"/>
        </authorList>
    </citation>
    <scope>IDENTIFICATION</scope>
</reference>
<proteinExistence type="predicted"/>
<dbReference type="HOGENOM" id="CLU_1103677_0_0_1"/>
<evidence type="ECO:0000313" key="3">
    <source>
        <dbReference type="EnsemblMetazoa" id="CapteP204561"/>
    </source>
</evidence>
<evidence type="ECO:0000313" key="4">
    <source>
        <dbReference type="Proteomes" id="UP000014760"/>
    </source>
</evidence>
<dbReference type="EnsemblMetazoa" id="CapteT204561">
    <property type="protein sequence ID" value="CapteP204561"/>
    <property type="gene ID" value="CapteG204561"/>
</dbReference>
<feature type="signal peptide" evidence="1">
    <location>
        <begin position="1"/>
        <end position="23"/>
    </location>
</feature>
<evidence type="ECO:0008006" key="5">
    <source>
        <dbReference type="Google" id="ProtNLM"/>
    </source>
</evidence>
<sequence length="252" mass="26715">MTRLSYLIVSSLIFAGEIRAGSAECLVTPGNVYGAVGGSAEIAWNYDLGGNDLALISWEHLDASGLRSLILSVDPDGAVIHGKDFPHATFAAPATLTLNPMRATDEGDVICSIFTTNGDRMSDSVPVIIVPPDDQKEFETTIKIADIEIECGIRISIDSDETIMIEVPVESNSGAPMEVNTFQKCGGGLDYNIGTEITKGSGICTFETFAACDGFKEGLVTIKATVKHPAFVDAKEDTCSYILAGGSHDEMP</sequence>
<dbReference type="EMBL" id="KB308311">
    <property type="protein sequence ID" value="ELT98015.1"/>
    <property type="molecule type" value="Genomic_DNA"/>
</dbReference>
<protein>
    <recommendedName>
        <fullName evidence="5">Ig-like domain-containing protein</fullName>
    </recommendedName>
</protein>
<dbReference type="EMBL" id="AMQN01010644">
    <property type="status" value="NOT_ANNOTATED_CDS"/>
    <property type="molecule type" value="Genomic_DNA"/>
</dbReference>
<dbReference type="AlphaFoldDB" id="R7U4B6"/>
<organism evidence="2">
    <name type="scientific">Capitella teleta</name>
    <name type="common">Polychaete worm</name>
    <dbReference type="NCBI Taxonomy" id="283909"/>
    <lineage>
        <taxon>Eukaryota</taxon>
        <taxon>Metazoa</taxon>
        <taxon>Spiralia</taxon>
        <taxon>Lophotrochozoa</taxon>
        <taxon>Annelida</taxon>
        <taxon>Polychaeta</taxon>
        <taxon>Sedentaria</taxon>
        <taxon>Scolecida</taxon>
        <taxon>Capitellidae</taxon>
        <taxon>Capitella</taxon>
    </lineage>
</organism>
<keyword evidence="4" id="KW-1185">Reference proteome</keyword>
<evidence type="ECO:0000256" key="1">
    <source>
        <dbReference type="SAM" id="SignalP"/>
    </source>
</evidence>
<dbReference type="Proteomes" id="UP000014760">
    <property type="component" value="Unassembled WGS sequence"/>
</dbReference>
<name>R7U4B6_CAPTE</name>
<gene>
    <name evidence="2" type="ORF">CAPTEDRAFT_204561</name>
</gene>